<reference evidence="2 3" key="1">
    <citation type="journal article" date="2019" name="Nat. Ecol. Evol.">
        <title>Megaphylogeny resolves global patterns of mushroom evolution.</title>
        <authorList>
            <person name="Varga T."/>
            <person name="Krizsan K."/>
            <person name="Foldi C."/>
            <person name="Dima B."/>
            <person name="Sanchez-Garcia M."/>
            <person name="Sanchez-Ramirez S."/>
            <person name="Szollosi G.J."/>
            <person name="Szarkandi J.G."/>
            <person name="Papp V."/>
            <person name="Albert L."/>
            <person name="Andreopoulos W."/>
            <person name="Angelini C."/>
            <person name="Antonin V."/>
            <person name="Barry K.W."/>
            <person name="Bougher N.L."/>
            <person name="Buchanan P."/>
            <person name="Buyck B."/>
            <person name="Bense V."/>
            <person name="Catcheside P."/>
            <person name="Chovatia M."/>
            <person name="Cooper J."/>
            <person name="Damon W."/>
            <person name="Desjardin D."/>
            <person name="Finy P."/>
            <person name="Geml J."/>
            <person name="Haridas S."/>
            <person name="Hughes K."/>
            <person name="Justo A."/>
            <person name="Karasinski D."/>
            <person name="Kautmanova I."/>
            <person name="Kiss B."/>
            <person name="Kocsube S."/>
            <person name="Kotiranta H."/>
            <person name="LaButti K.M."/>
            <person name="Lechner B.E."/>
            <person name="Liimatainen K."/>
            <person name="Lipzen A."/>
            <person name="Lukacs Z."/>
            <person name="Mihaltcheva S."/>
            <person name="Morgado L.N."/>
            <person name="Niskanen T."/>
            <person name="Noordeloos M.E."/>
            <person name="Ohm R.A."/>
            <person name="Ortiz-Santana B."/>
            <person name="Ovrebo C."/>
            <person name="Racz N."/>
            <person name="Riley R."/>
            <person name="Savchenko A."/>
            <person name="Shiryaev A."/>
            <person name="Soop K."/>
            <person name="Spirin V."/>
            <person name="Szebenyi C."/>
            <person name="Tomsovsky M."/>
            <person name="Tulloss R.E."/>
            <person name="Uehling J."/>
            <person name="Grigoriev I.V."/>
            <person name="Vagvolgyi C."/>
            <person name="Papp T."/>
            <person name="Martin F.M."/>
            <person name="Miettinen O."/>
            <person name="Hibbett D.S."/>
            <person name="Nagy L.G."/>
        </authorList>
    </citation>
    <scope>NUCLEOTIDE SEQUENCE [LARGE SCALE GENOMIC DNA]</scope>
    <source>
        <strain evidence="2 3">CBS 962.96</strain>
    </source>
</reference>
<keyword evidence="1" id="KW-1133">Transmembrane helix</keyword>
<evidence type="ECO:0000313" key="3">
    <source>
        <dbReference type="Proteomes" id="UP000297245"/>
    </source>
</evidence>
<dbReference type="AlphaFoldDB" id="A0A4S8MP35"/>
<keyword evidence="1" id="KW-0472">Membrane</keyword>
<dbReference type="OrthoDB" id="3174319at2759"/>
<feature type="transmembrane region" description="Helical" evidence="1">
    <location>
        <begin position="79"/>
        <end position="106"/>
    </location>
</feature>
<accession>A0A4S8MP35</accession>
<dbReference type="EMBL" id="ML179057">
    <property type="protein sequence ID" value="THV04319.1"/>
    <property type="molecule type" value="Genomic_DNA"/>
</dbReference>
<keyword evidence="3" id="KW-1185">Reference proteome</keyword>
<evidence type="ECO:0000313" key="2">
    <source>
        <dbReference type="EMBL" id="THV04319.1"/>
    </source>
</evidence>
<name>A0A4S8MP35_DENBC</name>
<organism evidence="2 3">
    <name type="scientific">Dendrothele bispora (strain CBS 962.96)</name>
    <dbReference type="NCBI Taxonomy" id="1314807"/>
    <lineage>
        <taxon>Eukaryota</taxon>
        <taxon>Fungi</taxon>
        <taxon>Dikarya</taxon>
        <taxon>Basidiomycota</taxon>
        <taxon>Agaricomycotina</taxon>
        <taxon>Agaricomycetes</taxon>
        <taxon>Agaricomycetidae</taxon>
        <taxon>Agaricales</taxon>
        <taxon>Agaricales incertae sedis</taxon>
        <taxon>Dendrothele</taxon>
    </lineage>
</organism>
<dbReference type="Proteomes" id="UP000297245">
    <property type="component" value="Unassembled WGS sequence"/>
</dbReference>
<evidence type="ECO:0000256" key="1">
    <source>
        <dbReference type="SAM" id="Phobius"/>
    </source>
</evidence>
<keyword evidence="1" id="KW-0812">Transmembrane</keyword>
<protein>
    <submittedName>
        <fullName evidence="2">Uncharacterized protein</fullName>
    </submittedName>
</protein>
<sequence length="222" mass="25230">MKKKNIPIEISKLLISVNLHTVNKPKKTSVSAITRRIRLYRSYQLEKDSNTPQQIMHEPAWPSSWHHSSNFFEQAVDTLILKVAIPALFLGVHGTLSITAIFFYVILDRTNYMINAGIVVWRVWILFPNNKFVKAVFIALLLGSLTGTVVDLRTEEILFIWTGPLLATNVTAALLTGYKAWCHGFILKKNLFTSRNPLTKAQKVLWLLVESGAISCILWVRI</sequence>
<gene>
    <name evidence="2" type="ORF">K435DRAFT_791053</name>
</gene>
<feature type="transmembrane region" description="Helical" evidence="1">
    <location>
        <begin position="158"/>
        <end position="182"/>
    </location>
</feature>
<proteinExistence type="predicted"/>